<dbReference type="CDD" id="cd06261">
    <property type="entry name" value="TM_PBP2"/>
    <property type="match status" value="1"/>
</dbReference>
<evidence type="ECO:0000256" key="6">
    <source>
        <dbReference type="ARBA" id="ARBA00023136"/>
    </source>
</evidence>
<dbReference type="PROSITE" id="PS50928">
    <property type="entry name" value="ABC_TM1"/>
    <property type="match status" value="1"/>
</dbReference>
<evidence type="ECO:0000256" key="3">
    <source>
        <dbReference type="ARBA" id="ARBA00022475"/>
    </source>
</evidence>
<feature type="transmembrane region" description="Helical" evidence="7">
    <location>
        <begin position="94"/>
        <end position="119"/>
    </location>
</feature>
<feature type="transmembrane region" description="Helical" evidence="7">
    <location>
        <begin position="257"/>
        <end position="283"/>
    </location>
</feature>
<dbReference type="PANTHER" id="PTHR43386">
    <property type="entry name" value="OLIGOPEPTIDE TRANSPORT SYSTEM PERMEASE PROTEIN APPC"/>
    <property type="match status" value="1"/>
</dbReference>
<evidence type="ECO:0000256" key="7">
    <source>
        <dbReference type="RuleBase" id="RU363032"/>
    </source>
</evidence>
<feature type="transmembrane region" description="Helical" evidence="7">
    <location>
        <begin position="207"/>
        <end position="237"/>
    </location>
</feature>
<protein>
    <submittedName>
        <fullName evidence="9">ABC transporter permease</fullName>
    </submittedName>
</protein>
<evidence type="ECO:0000259" key="8">
    <source>
        <dbReference type="PROSITE" id="PS50928"/>
    </source>
</evidence>
<keyword evidence="6 7" id="KW-0472">Membrane</keyword>
<dbReference type="Proteomes" id="UP001271769">
    <property type="component" value="Unassembled WGS sequence"/>
</dbReference>
<dbReference type="RefSeq" id="WP_320500803.1">
    <property type="nucleotide sequence ID" value="NZ_JAXCLX010000001.1"/>
</dbReference>
<keyword evidence="4 7" id="KW-0812">Transmembrane</keyword>
<evidence type="ECO:0000313" key="9">
    <source>
        <dbReference type="EMBL" id="MDY0872381.1"/>
    </source>
</evidence>
<proteinExistence type="inferred from homology"/>
<dbReference type="EMBL" id="JAXCLX010000001">
    <property type="protein sequence ID" value="MDY0872381.1"/>
    <property type="molecule type" value="Genomic_DNA"/>
</dbReference>
<evidence type="ECO:0000313" key="10">
    <source>
        <dbReference type="Proteomes" id="UP001271769"/>
    </source>
</evidence>
<keyword evidence="10" id="KW-1185">Reference proteome</keyword>
<feature type="transmembrane region" description="Helical" evidence="7">
    <location>
        <begin position="33"/>
        <end position="51"/>
    </location>
</feature>
<dbReference type="InterPro" id="IPR000515">
    <property type="entry name" value="MetI-like"/>
</dbReference>
<dbReference type="Gene3D" id="1.10.3720.10">
    <property type="entry name" value="MetI-like"/>
    <property type="match status" value="1"/>
</dbReference>
<accession>A0ABU5DYL9</accession>
<name>A0ABU5DYL9_9PROT</name>
<feature type="domain" description="ABC transmembrane type-1" evidence="8">
    <location>
        <begin position="90"/>
        <end position="279"/>
    </location>
</feature>
<gene>
    <name evidence="9" type="ORF">SMD31_10625</name>
</gene>
<feature type="transmembrane region" description="Helical" evidence="7">
    <location>
        <begin position="139"/>
        <end position="166"/>
    </location>
</feature>
<keyword evidence="5 7" id="KW-1133">Transmembrane helix</keyword>
<dbReference type="Pfam" id="PF00528">
    <property type="entry name" value="BPD_transp_1"/>
    <property type="match status" value="1"/>
</dbReference>
<keyword evidence="2 7" id="KW-0813">Transport</keyword>
<reference evidence="9 10" key="1">
    <citation type="journal article" date="2013" name="Antonie Van Leeuwenhoek">
        <title>Dongia rigui sp. nov., isolated from freshwater of a large wetland in Korea.</title>
        <authorList>
            <person name="Baik K.S."/>
            <person name="Hwang Y.M."/>
            <person name="Choi J.S."/>
            <person name="Kwon J."/>
            <person name="Seong C.N."/>
        </authorList>
    </citation>
    <scope>NUCLEOTIDE SEQUENCE [LARGE SCALE GENOMIC DNA]</scope>
    <source>
        <strain evidence="9 10">04SU4-P</strain>
    </source>
</reference>
<dbReference type="InterPro" id="IPR050366">
    <property type="entry name" value="BP-dependent_transpt_permease"/>
</dbReference>
<evidence type="ECO:0000256" key="5">
    <source>
        <dbReference type="ARBA" id="ARBA00022989"/>
    </source>
</evidence>
<keyword evidence="3" id="KW-1003">Cell membrane</keyword>
<organism evidence="9 10">
    <name type="scientific">Dongia rigui</name>
    <dbReference type="NCBI Taxonomy" id="940149"/>
    <lineage>
        <taxon>Bacteria</taxon>
        <taxon>Pseudomonadati</taxon>
        <taxon>Pseudomonadota</taxon>
        <taxon>Alphaproteobacteria</taxon>
        <taxon>Rhodospirillales</taxon>
        <taxon>Dongiaceae</taxon>
        <taxon>Dongia</taxon>
    </lineage>
</organism>
<dbReference type="SUPFAM" id="SSF161098">
    <property type="entry name" value="MetI-like"/>
    <property type="match status" value="1"/>
</dbReference>
<dbReference type="Pfam" id="PF12911">
    <property type="entry name" value="OppC_N"/>
    <property type="match status" value="1"/>
</dbReference>
<comment type="similarity">
    <text evidence="7">Belongs to the binding-protein-dependent transport system permease family.</text>
</comment>
<sequence length="295" mass="31220">MTSIPMNATFSRWHAFRRSTAGKVLLTPKGGVAGAYLLILVLVALLAPWITPYPYDAQELSIASQAPSAAHWLGTDEFGRDVLSRIMYGARTSLSVSITAISVSVFIGMALGAAAGYFGGMFDRGVTAAVDLSWSFPEILIALILVAIIGPGLTSTMLAIGVAYLAQFTRLTRSQILGLKNETYIEATLNLGAGHFHVIFRHLMPNALAPVIICGMLATGDAIILEATLGFFGLGAQPPVPSWGAMMSAGSALIFKAPWVIIFPGLAVAVTVVMINLFGDALIRALDIRAKLREG</sequence>
<comment type="caution">
    <text evidence="9">The sequence shown here is derived from an EMBL/GenBank/DDBJ whole genome shotgun (WGS) entry which is preliminary data.</text>
</comment>
<dbReference type="PANTHER" id="PTHR43386:SF25">
    <property type="entry name" value="PEPTIDE ABC TRANSPORTER PERMEASE PROTEIN"/>
    <property type="match status" value="1"/>
</dbReference>
<dbReference type="InterPro" id="IPR035906">
    <property type="entry name" value="MetI-like_sf"/>
</dbReference>
<comment type="subcellular location">
    <subcellularLocation>
        <location evidence="1 7">Cell membrane</location>
        <topology evidence="1 7">Multi-pass membrane protein</topology>
    </subcellularLocation>
</comment>
<evidence type="ECO:0000256" key="4">
    <source>
        <dbReference type="ARBA" id="ARBA00022692"/>
    </source>
</evidence>
<evidence type="ECO:0000256" key="2">
    <source>
        <dbReference type="ARBA" id="ARBA00022448"/>
    </source>
</evidence>
<evidence type="ECO:0000256" key="1">
    <source>
        <dbReference type="ARBA" id="ARBA00004651"/>
    </source>
</evidence>
<dbReference type="InterPro" id="IPR025966">
    <property type="entry name" value="OppC_N"/>
</dbReference>